<evidence type="ECO:0000256" key="5">
    <source>
        <dbReference type="ARBA" id="ARBA00046874"/>
    </source>
</evidence>
<comment type="subunit">
    <text evidence="5 6">Interacts with MinD and FtsZ.</text>
</comment>
<dbReference type="InterPro" id="IPR016098">
    <property type="entry name" value="CAP/MinC_C"/>
</dbReference>
<dbReference type="SUPFAM" id="SSF63848">
    <property type="entry name" value="Cell-division inhibitor MinC, C-terminal domain"/>
    <property type="match status" value="1"/>
</dbReference>
<evidence type="ECO:0000313" key="10">
    <source>
        <dbReference type="Proteomes" id="UP001444625"/>
    </source>
</evidence>
<dbReference type="InterPro" id="IPR005526">
    <property type="entry name" value="Septum_form_inhib_MinC_C"/>
</dbReference>
<dbReference type="Proteomes" id="UP001444625">
    <property type="component" value="Unassembled WGS sequence"/>
</dbReference>
<dbReference type="EMBL" id="JBDIML010000001">
    <property type="protein sequence ID" value="MEN2765857.1"/>
    <property type="molecule type" value="Genomic_DNA"/>
</dbReference>
<dbReference type="NCBIfam" id="TIGR01222">
    <property type="entry name" value="minC"/>
    <property type="match status" value="1"/>
</dbReference>
<dbReference type="PANTHER" id="PTHR34108:SF1">
    <property type="entry name" value="SEPTUM SITE-DETERMINING PROTEIN MINC"/>
    <property type="match status" value="1"/>
</dbReference>
<keyword evidence="4 6" id="KW-0131">Cell cycle</keyword>
<dbReference type="Pfam" id="PF03775">
    <property type="entry name" value="MinC_C"/>
    <property type="match status" value="1"/>
</dbReference>
<reference evidence="9 10" key="1">
    <citation type="submission" date="2024-05" db="EMBL/GenBank/DDBJ databases">
        <authorList>
            <person name="Haq I."/>
            <person name="Ullah Z."/>
            <person name="Ahmad R."/>
            <person name="Li M."/>
            <person name="Tong Y."/>
        </authorList>
    </citation>
    <scope>NUCLEOTIDE SEQUENCE [LARGE SCALE GENOMIC DNA]</scope>
    <source>
        <strain evidence="9 10">16A2E</strain>
    </source>
</reference>
<dbReference type="Gene3D" id="2.160.20.70">
    <property type="match status" value="1"/>
</dbReference>
<evidence type="ECO:0000259" key="7">
    <source>
        <dbReference type="Pfam" id="PF03775"/>
    </source>
</evidence>
<dbReference type="NCBIfam" id="NF001772">
    <property type="entry name" value="PRK00513.1-3"/>
    <property type="match status" value="1"/>
</dbReference>
<evidence type="ECO:0000256" key="1">
    <source>
        <dbReference type="ARBA" id="ARBA00006291"/>
    </source>
</evidence>
<proteinExistence type="inferred from homology"/>
<dbReference type="PANTHER" id="PTHR34108">
    <property type="entry name" value="SEPTUM SITE-DETERMINING PROTEIN MINC"/>
    <property type="match status" value="1"/>
</dbReference>
<evidence type="ECO:0000256" key="3">
    <source>
        <dbReference type="ARBA" id="ARBA00023210"/>
    </source>
</evidence>
<evidence type="ECO:0000256" key="2">
    <source>
        <dbReference type="ARBA" id="ARBA00022618"/>
    </source>
</evidence>
<dbReference type="Gene3D" id="3.30.160.540">
    <property type="match status" value="1"/>
</dbReference>
<sequence>MQDTKQKQFITIKGTRDGLTLFIDDRCSFEDACRELQEKLSVNRPQKDEPVVPVTVKLGNRYVYDDQIEELEKIITEDNHFKVQTLESNVILKTEALEMLEDADIKVFNRIVRSGQVLEVTGDMLLIGDVNPGGKVVSTGNIYIMGSLHGIAHAGVNGDQNAIITASYMNPSQLRIADYISRAPDYESDGVYMECGLIDDEKDKIIIDRLQVLAHKRKRLNGFERRIING</sequence>
<evidence type="ECO:0000313" key="9">
    <source>
        <dbReference type="EMBL" id="MEN2765857.1"/>
    </source>
</evidence>
<name>A0ABU9XC74_9BACI</name>
<dbReference type="InterPro" id="IPR036145">
    <property type="entry name" value="MinC_C_sf"/>
</dbReference>
<gene>
    <name evidence="6 9" type="primary">minC</name>
    <name evidence="9" type="ORF">ABC228_01535</name>
</gene>
<accession>A0ABU9XC74</accession>
<dbReference type="RefSeq" id="WP_345823329.1">
    <property type="nucleotide sequence ID" value="NZ_JBDIML010000001.1"/>
</dbReference>
<evidence type="ECO:0000256" key="6">
    <source>
        <dbReference type="HAMAP-Rule" id="MF_00267"/>
    </source>
</evidence>
<dbReference type="InterPro" id="IPR055219">
    <property type="entry name" value="MinC_N_1"/>
</dbReference>
<dbReference type="HAMAP" id="MF_00267">
    <property type="entry name" value="MinC"/>
    <property type="match status" value="1"/>
</dbReference>
<feature type="domain" description="Septum site-determining protein MinC N-terminal" evidence="8">
    <location>
        <begin position="10"/>
        <end position="85"/>
    </location>
</feature>
<comment type="similarity">
    <text evidence="1 6">Belongs to the MinC family.</text>
</comment>
<comment type="caution">
    <text evidence="9">The sequence shown here is derived from an EMBL/GenBank/DDBJ whole genome shotgun (WGS) entry which is preliminary data.</text>
</comment>
<organism evidence="9 10">
    <name type="scientific">Ornithinibacillus xuwenensis</name>
    <dbReference type="NCBI Taxonomy" id="3144668"/>
    <lineage>
        <taxon>Bacteria</taxon>
        <taxon>Bacillati</taxon>
        <taxon>Bacillota</taxon>
        <taxon>Bacilli</taxon>
        <taxon>Bacillales</taxon>
        <taxon>Bacillaceae</taxon>
        <taxon>Ornithinibacillus</taxon>
    </lineage>
</organism>
<dbReference type="InterPro" id="IPR013033">
    <property type="entry name" value="MinC"/>
</dbReference>
<feature type="domain" description="Septum formation inhibitor MinC C-terminal" evidence="7">
    <location>
        <begin position="108"/>
        <end position="207"/>
    </location>
</feature>
<evidence type="ECO:0000256" key="4">
    <source>
        <dbReference type="ARBA" id="ARBA00023306"/>
    </source>
</evidence>
<keyword evidence="3 6" id="KW-0717">Septation</keyword>
<dbReference type="Pfam" id="PF22642">
    <property type="entry name" value="MinC_N_1"/>
    <property type="match status" value="1"/>
</dbReference>
<comment type="function">
    <text evidence="6">Cell division inhibitor that blocks the formation of polar Z ring septums. Rapidly oscillates between the poles of the cell to destabilize FtsZ filaments that have formed before they mature into polar Z rings. Prevents FtsZ polymerization.</text>
</comment>
<evidence type="ECO:0000259" key="8">
    <source>
        <dbReference type="Pfam" id="PF22642"/>
    </source>
</evidence>
<keyword evidence="10" id="KW-1185">Reference proteome</keyword>
<keyword evidence="2 6" id="KW-0132">Cell division</keyword>
<protein>
    <recommendedName>
        <fullName evidence="6">Probable septum site-determining protein MinC</fullName>
    </recommendedName>
</protein>